<dbReference type="CDD" id="cd06223">
    <property type="entry name" value="PRTases_typeI"/>
    <property type="match status" value="1"/>
</dbReference>
<feature type="domain" description="Helicase ATP-binding" evidence="12">
    <location>
        <begin position="268"/>
        <end position="444"/>
    </location>
</feature>
<dbReference type="GO" id="GO:0016787">
    <property type="term" value="F:hydrolase activity"/>
    <property type="evidence" value="ECO:0007669"/>
    <property type="project" value="UniProtKB-KW"/>
</dbReference>
<evidence type="ECO:0000256" key="2">
    <source>
        <dbReference type="ARBA" id="ARBA00022741"/>
    </source>
</evidence>
<dbReference type="InterPro" id="IPR000836">
    <property type="entry name" value="PRTase_dom"/>
</dbReference>
<evidence type="ECO:0000259" key="13">
    <source>
        <dbReference type="PROSITE" id="PS51194"/>
    </source>
</evidence>
<reference evidence="14 15" key="1">
    <citation type="submission" date="2021-06" db="EMBL/GenBank/DDBJ databases">
        <title>Halomicroarcula sp. a new haloarchaeum isolated from saline soil.</title>
        <authorList>
            <person name="Duran-Viseras A."/>
            <person name="Sanchez-Porro C."/>
            <person name="Ventosa A."/>
        </authorList>
    </citation>
    <scope>NUCLEOTIDE SEQUENCE [LARGE SCALE GENOMIC DNA]</scope>
    <source>
        <strain evidence="14 15">F27</strain>
    </source>
</reference>
<sequence length="926" mass="104619">MSEPQFSHTEIPAVGATRSKHLREAGFTTIADIADATADELAEVSAINPDIARCIRQGARELRGDDDTIQNQIATNCGVPRETVAEAFAEIAYRGGSFETKRTALREVFCSGDEKSILHLNGHSLRYLFLLYNAGFRDLDAVADASINELIEVSYFDKERAEEFRAAARKAKADIRGSSSDEQSSEEDVDTDLICEECGETFASESHFQQHTHRSTETTHTTRHSDSNPGDMSSEPSPRVTRGQAQKLLEESIGPDAEFRPQQWEAINRLVNGKERLLIVQRTGWGKSSVYFIATRLFRDQGAGPTLLISPLLSLMRNQILNANQHLNLNAITINSNNEEEWDEAKQAVIDGTCDVLLISPERLANPEFRKDVLTEMEQGFGMLVIDEAHCISDWGHDFRPDYRRIRRIIKRLPDNIPVAATTATANDRVVEDVTTQLPDLEPVRGTLVRDSLKIQTIELGSRERRLAWLAENVTETPVSGIIYCLTTNEVEHVADWLTDRGLDVFPYHGRLDDEARREREQQLLDNEVDALVATNALGMGFDKPDLGFVIHFNRPPNLIRYYQEIGRAGRDLDEAYAILLSGEEDDDIAEYFIENAFPAPEDFESVLSAIKTSDEPLYRRAILRKTDIRWRRLNKCLDILQVEGAISREDEGYVRTANSWRYASERFEQVTERRYEELERMQEFVVTNECLTQFVDNELDGDLDEPCGQCANCDGNFLPTTVQNEDLIHEAVEHYQSEGWNVIEPRKQRHRQNGGRDRIPETVRLKAGRTLCVWDDPGWGTAVRKGKYEHGHFDDNLVEAAAAFIREDWNPSPEPKWIAAVPSTSTDGVVTDFASRLAEQLDIPFIDCIKKVENTHPQKDMANSYQKCWNVEGAFDTTDQVRPKAVLLVDDVVASRWTLTETGKELRLAGSGPVYPFALAERRGG</sequence>
<keyword evidence="6" id="KW-0238">DNA-binding</keyword>
<dbReference type="GO" id="GO:0030894">
    <property type="term" value="C:replisome"/>
    <property type="evidence" value="ECO:0007669"/>
    <property type="project" value="TreeGrafter"/>
</dbReference>
<comment type="caution">
    <text evidence="14">The sequence shown here is derived from an EMBL/GenBank/DDBJ whole genome shotgun (WGS) entry which is preliminary data.</text>
</comment>
<evidence type="ECO:0000256" key="9">
    <source>
        <dbReference type="ARBA" id="ARBA00034808"/>
    </source>
</evidence>
<dbReference type="InterPro" id="IPR004589">
    <property type="entry name" value="DNA_helicase_ATP-dep_RecQ"/>
</dbReference>
<evidence type="ECO:0000259" key="12">
    <source>
        <dbReference type="PROSITE" id="PS51192"/>
    </source>
</evidence>
<dbReference type="SUPFAM" id="SSF53271">
    <property type="entry name" value="PRTase-like"/>
    <property type="match status" value="1"/>
</dbReference>
<dbReference type="GO" id="GO:0006281">
    <property type="term" value="P:DNA repair"/>
    <property type="evidence" value="ECO:0007669"/>
    <property type="project" value="TreeGrafter"/>
</dbReference>
<dbReference type="InterPro" id="IPR013087">
    <property type="entry name" value="Znf_C2H2_type"/>
</dbReference>
<keyword evidence="4 14" id="KW-0347">Helicase</keyword>
<proteinExistence type="inferred from homology"/>
<dbReference type="InterPro" id="IPR027417">
    <property type="entry name" value="P-loop_NTPase"/>
</dbReference>
<dbReference type="PROSITE" id="PS51194">
    <property type="entry name" value="HELICASE_CTER"/>
    <property type="match status" value="1"/>
</dbReference>
<dbReference type="PANTHER" id="PTHR13710:SF105">
    <property type="entry name" value="ATP-DEPENDENT DNA HELICASE Q1"/>
    <property type="match status" value="1"/>
</dbReference>
<dbReference type="GO" id="GO:0009378">
    <property type="term" value="F:four-way junction helicase activity"/>
    <property type="evidence" value="ECO:0007669"/>
    <property type="project" value="TreeGrafter"/>
</dbReference>
<evidence type="ECO:0000256" key="6">
    <source>
        <dbReference type="ARBA" id="ARBA00023125"/>
    </source>
</evidence>
<name>A0AAW4PG16_9EURY</name>
<comment type="catalytic activity">
    <reaction evidence="8">
        <text>Couples ATP hydrolysis with the unwinding of duplex DNA by translocating in the 3'-5' direction.</text>
        <dbReference type="EC" id="5.6.2.4"/>
    </reaction>
</comment>
<dbReference type="SUPFAM" id="SSF47794">
    <property type="entry name" value="Rad51 N-terminal domain-like"/>
    <property type="match status" value="2"/>
</dbReference>
<dbReference type="InterPro" id="IPR002464">
    <property type="entry name" value="DNA/RNA_helicase_DEAH_CS"/>
</dbReference>
<dbReference type="InterPro" id="IPR010995">
    <property type="entry name" value="DNA_repair_Rad51/TF_NusA_a-hlx"/>
</dbReference>
<dbReference type="EC" id="5.6.2.4" evidence="9"/>
<dbReference type="PROSITE" id="PS00690">
    <property type="entry name" value="DEAH_ATP_HELICASE"/>
    <property type="match status" value="1"/>
</dbReference>
<dbReference type="EMBL" id="RKLT01000009">
    <property type="protein sequence ID" value="MBX0296677.1"/>
    <property type="molecule type" value="Genomic_DNA"/>
</dbReference>
<dbReference type="GO" id="GO:0005737">
    <property type="term" value="C:cytoplasm"/>
    <property type="evidence" value="ECO:0007669"/>
    <property type="project" value="TreeGrafter"/>
</dbReference>
<feature type="domain" description="Helicase C-terminal" evidence="13">
    <location>
        <begin position="466"/>
        <end position="619"/>
    </location>
</feature>
<dbReference type="Gene3D" id="3.40.50.2020">
    <property type="match status" value="1"/>
</dbReference>
<evidence type="ECO:0000256" key="10">
    <source>
        <dbReference type="SAM" id="MobiDB-lite"/>
    </source>
</evidence>
<dbReference type="Pfam" id="PF00271">
    <property type="entry name" value="Helicase_C"/>
    <property type="match status" value="1"/>
</dbReference>
<dbReference type="RefSeq" id="WP_220581270.1">
    <property type="nucleotide sequence ID" value="NZ_RKLT01000009.1"/>
</dbReference>
<keyword evidence="7" id="KW-0413">Isomerase</keyword>
<feature type="region of interest" description="Disordered" evidence="10">
    <location>
        <begin position="204"/>
        <end position="245"/>
    </location>
</feature>
<feature type="region of interest" description="Disordered" evidence="10">
    <location>
        <begin position="170"/>
        <end position="190"/>
    </location>
</feature>
<gene>
    <name evidence="14" type="ORF">EGH23_17505</name>
</gene>
<dbReference type="InterPro" id="IPR029057">
    <property type="entry name" value="PRTase-like"/>
</dbReference>
<keyword evidence="3 14" id="KW-0378">Hydrolase</keyword>
<organism evidence="14 15">
    <name type="scientific">Haloarcula nitratireducens</name>
    <dbReference type="NCBI Taxonomy" id="2487749"/>
    <lineage>
        <taxon>Archaea</taxon>
        <taxon>Methanobacteriati</taxon>
        <taxon>Methanobacteriota</taxon>
        <taxon>Stenosarchaea group</taxon>
        <taxon>Halobacteria</taxon>
        <taxon>Halobacteriales</taxon>
        <taxon>Haloarculaceae</taxon>
        <taxon>Haloarcula</taxon>
    </lineage>
</organism>
<evidence type="ECO:0000256" key="8">
    <source>
        <dbReference type="ARBA" id="ARBA00034617"/>
    </source>
</evidence>
<dbReference type="SUPFAM" id="SSF52540">
    <property type="entry name" value="P-loop containing nucleoside triphosphate hydrolases"/>
    <property type="match status" value="1"/>
</dbReference>
<evidence type="ECO:0000313" key="15">
    <source>
        <dbReference type="Proteomes" id="UP001430455"/>
    </source>
</evidence>
<dbReference type="GO" id="GO:0043138">
    <property type="term" value="F:3'-5' DNA helicase activity"/>
    <property type="evidence" value="ECO:0007669"/>
    <property type="project" value="UniProtKB-EC"/>
</dbReference>
<protein>
    <recommendedName>
        <fullName evidence="9">DNA 3'-5' helicase</fullName>
        <ecNumber evidence="9">5.6.2.4</ecNumber>
    </recommendedName>
</protein>
<dbReference type="GO" id="GO:0006310">
    <property type="term" value="P:DNA recombination"/>
    <property type="evidence" value="ECO:0007669"/>
    <property type="project" value="InterPro"/>
</dbReference>
<dbReference type="PROSITE" id="PS50157">
    <property type="entry name" value="ZINC_FINGER_C2H2_2"/>
    <property type="match status" value="1"/>
</dbReference>
<dbReference type="InterPro" id="IPR011545">
    <property type="entry name" value="DEAD/DEAH_box_helicase_dom"/>
</dbReference>
<keyword evidence="15" id="KW-1185">Reference proteome</keyword>
<keyword evidence="5" id="KW-0067">ATP-binding</keyword>
<dbReference type="PROSITE" id="PS51192">
    <property type="entry name" value="HELICASE_ATP_BIND_1"/>
    <property type="match status" value="1"/>
</dbReference>
<dbReference type="Proteomes" id="UP001430455">
    <property type="component" value="Unassembled WGS sequence"/>
</dbReference>
<comment type="similarity">
    <text evidence="1">Belongs to the helicase family. RecQ subfamily.</text>
</comment>
<dbReference type="SMART" id="SM00487">
    <property type="entry name" value="DEXDc"/>
    <property type="match status" value="1"/>
</dbReference>
<evidence type="ECO:0000256" key="1">
    <source>
        <dbReference type="ARBA" id="ARBA00005446"/>
    </source>
</evidence>
<evidence type="ECO:0000256" key="5">
    <source>
        <dbReference type="ARBA" id="ARBA00022840"/>
    </source>
</evidence>
<dbReference type="PANTHER" id="PTHR13710">
    <property type="entry name" value="DNA HELICASE RECQ FAMILY MEMBER"/>
    <property type="match status" value="1"/>
</dbReference>
<dbReference type="GO" id="GO:0003677">
    <property type="term" value="F:DNA binding"/>
    <property type="evidence" value="ECO:0007669"/>
    <property type="project" value="UniProtKB-KW"/>
</dbReference>
<evidence type="ECO:0000259" key="11">
    <source>
        <dbReference type="PROSITE" id="PS50157"/>
    </source>
</evidence>
<dbReference type="Gene3D" id="1.10.150.20">
    <property type="entry name" value="5' to 3' exonuclease, C-terminal subdomain"/>
    <property type="match status" value="2"/>
</dbReference>
<dbReference type="InterPro" id="IPR014001">
    <property type="entry name" value="Helicase_ATP-bd"/>
</dbReference>
<evidence type="ECO:0000256" key="4">
    <source>
        <dbReference type="ARBA" id="ARBA00022806"/>
    </source>
</evidence>
<keyword evidence="2" id="KW-0547">Nucleotide-binding</keyword>
<dbReference type="Pfam" id="PF00270">
    <property type="entry name" value="DEAD"/>
    <property type="match status" value="1"/>
</dbReference>
<evidence type="ECO:0000256" key="7">
    <source>
        <dbReference type="ARBA" id="ARBA00023235"/>
    </source>
</evidence>
<dbReference type="SMART" id="SM00490">
    <property type="entry name" value="HELICc"/>
    <property type="match status" value="1"/>
</dbReference>
<dbReference type="InterPro" id="IPR001650">
    <property type="entry name" value="Helicase_C-like"/>
</dbReference>
<accession>A0AAW4PG16</accession>
<evidence type="ECO:0000256" key="3">
    <source>
        <dbReference type="ARBA" id="ARBA00022801"/>
    </source>
</evidence>
<dbReference type="GO" id="GO:0005524">
    <property type="term" value="F:ATP binding"/>
    <property type="evidence" value="ECO:0007669"/>
    <property type="project" value="UniProtKB-KW"/>
</dbReference>
<dbReference type="NCBIfam" id="TIGR00614">
    <property type="entry name" value="recQ_fam"/>
    <property type="match status" value="1"/>
</dbReference>
<dbReference type="Pfam" id="PF14520">
    <property type="entry name" value="HHH_5"/>
    <property type="match status" value="2"/>
</dbReference>
<feature type="domain" description="C2H2-type" evidence="11">
    <location>
        <begin position="193"/>
        <end position="225"/>
    </location>
</feature>
<evidence type="ECO:0000313" key="14">
    <source>
        <dbReference type="EMBL" id="MBX0296677.1"/>
    </source>
</evidence>
<feature type="compositionally biased region" description="Polar residues" evidence="10">
    <location>
        <begin position="227"/>
        <end position="236"/>
    </location>
</feature>
<dbReference type="Gene3D" id="3.40.50.300">
    <property type="entry name" value="P-loop containing nucleotide triphosphate hydrolases"/>
    <property type="match status" value="2"/>
</dbReference>
<dbReference type="AlphaFoldDB" id="A0AAW4PG16"/>